<dbReference type="PROSITE" id="PS50110">
    <property type="entry name" value="RESPONSE_REGULATORY"/>
    <property type="match status" value="1"/>
</dbReference>
<dbReference type="NCBIfam" id="TIGR00254">
    <property type="entry name" value="GGDEF"/>
    <property type="match status" value="1"/>
</dbReference>
<evidence type="ECO:0000313" key="7">
    <source>
        <dbReference type="Proteomes" id="UP000295375"/>
    </source>
</evidence>
<dbReference type="GO" id="GO:0052621">
    <property type="term" value="F:diguanylate cyclase activity"/>
    <property type="evidence" value="ECO:0007669"/>
    <property type="project" value="UniProtKB-EC"/>
</dbReference>
<feature type="domain" description="Response regulatory" evidence="4">
    <location>
        <begin position="237"/>
        <end position="353"/>
    </location>
</feature>
<dbReference type="EC" id="2.7.7.65" evidence="1"/>
<dbReference type="InterPro" id="IPR043128">
    <property type="entry name" value="Rev_trsase/Diguanyl_cyclase"/>
</dbReference>
<dbReference type="PROSITE" id="PS50887">
    <property type="entry name" value="GGDEF"/>
    <property type="match status" value="1"/>
</dbReference>
<dbReference type="CDD" id="cd00156">
    <property type="entry name" value="REC"/>
    <property type="match status" value="1"/>
</dbReference>
<feature type="modified residue" description="4-aspartylphosphate" evidence="3">
    <location>
        <position position="286"/>
    </location>
</feature>
<keyword evidence="3" id="KW-0597">Phosphoprotein</keyword>
<dbReference type="AlphaFoldDB" id="A0A4V3D7Z2"/>
<evidence type="ECO:0000259" key="4">
    <source>
        <dbReference type="PROSITE" id="PS50110"/>
    </source>
</evidence>
<evidence type="ECO:0000256" key="1">
    <source>
        <dbReference type="ARBA" id="ARBA00012528"/>
    </source>
</evidence>
<dbReference type="Proteomes" id="UP000295375">
    <property type="component" value="Unassembled WGS sequence"/>
</dbReference>
<dbReference type="PANTHER" id="PTHR45138">
    <property type="entry name" value="REGULATORY COMPONENTS OF SENSORY TRANSDUCTION SYSTEM"/>
    <property type="match status" value="1"/>
</dbReference>
<dbReference type="GO" id="GO:0005886">
    <property type="term" value="C:plasma membrane"/>
    <property type="evidence" value="ECO:0007669"/>
    <property type="project" value="TreeGrafter"/>
</dbReference>
<dbReference type="Pfam" id="PF00990">
    <property type="entry name" value="GGDEF"/>
    <property type="match status" value="1"/>
</dbReference>
<gene>
    <name evidence="6" type="ORF">EV696_103106</name>
</gene>
<proteinExistence type="predicted"/>
<accession>A0A4V3D7Z2</accession>
<dbReference type="RefSeq" id="WP_133588314.1">
    <property type="nucleotide sequence ID" value="NZ_CP037953.1"/>
</dbReference>
<name>A0A4V3D7Z2_9GAMM</name>
<dbReference type="GO" id="GO:1902201">
    <property type="term" value="P:negative regulation of bacterial-type flagellum-dependent cell motility"/>
    <property type="evidence" value="ECO:0007669"/>
    <property type="project" value="TreeGrafter"/>
</dbReference>
<dbReference type="SUPFAM" id="SSF52172">
    <property type="entry name" value="CheY-like"/>
    <property type="match status" value="2"/>
</dbReference>
<dbReference type="SMART" id="SM00448">
    <property type="entry name" value="REC"/>
    <property type="match status" value="1"/>
</dbReference>
<dbReference type="OrthoDB" id="9812260at2"/>
<dbReference type="InterPro" id="IPR000160">
    <property type="entry name" value="GGDEF_dom"/>
</dbReference>
<dbReference type="GO" id="GO:0043709">
    <property type="term" value="P:cell adhesion involved in single-species biofilm formation"/>
    <property type="evidence" value="ECO:0007669"/>
    <property type="project" value="TreeGrafter"/>
</dbReference>
<dbReference type="InterPro" id="IPR001789">
    <property type="entry name" value="Sig_transdc_resp-reg_receiver"/>
</dbReference>
<dbReference type="CDD" id="cd01949">
    <property type="entry name" value="GGDEF"/>
    <property type="match status" value="1"/>
</dbReference>
<dbReference type="Gene3D" id="3.40.50.2300">
    <property type="match status" value="2"/>
</dbReference>
<reference evidence="6 7" key="1">
    <citation type="submission" date="2019-03" db="EMBL/GenBank/DDBJ databases">
        <title>Genomic Encyclopedia of Type Strains, Phase IV (KMG-IV): sequencing the most valuable type-strain genomes for metagenomic binning, comparative biology and taxonomic classification.</title>
        <authorList>
            <person name="Goeker M."/>
        </authorList>
    </citation>
    <scope>NUCLEOTIDE SEQUENCE [LARGE SCALE GENOMIC DNA]</scope>
    <source>
        <strain evidence="6 7">DSM 103792</strain>
    </source>
</reference>
<comment type="catalytic activity">
    <reaction evidence="2">
        <text>2 GTP = 3',3'-c-di-GMP + 2 diphosphate</text>
        <dbReference type="Rhea" id="RHEA:24898"/>
        <dbReference type="ChEBI" id="CHEBI:33019"/>
        <dbReference type="ChEBI" id="CHEBI:37565"/>
        <dbReference type="ChEBI" id="CHEBI:58805"/>
        <dbReference type="EC" id="2.7.7.65"/>
    </reaction>
</comment>
<dbReference type="SUPFAM" id="SSF55073">
    <property type="entry name" value="Nucleotide cyclase"/>
    <property type="match status" value="1"/>
</dbReference>
<dbReference type="GO" id="GO:0000160">
    <property type="term" value="P:phosphorelay signal transduction system"/>
    <property type="evidence" value="ECO:0007669"/>
    <property type="project" value="InterPro"/>
</dbReference>
<dbReference type="InterPro" id="IPR029787">
    <property type="entry name" value="Nucleotide_cyclase"/>
</dbReference>
<keyword evidence="7" id="KW-1185">Reference proteome</keyword>
<dbReference type="InterPro" id="IPR011006">
    <property type="entry name" value="CheY-like_superfamily"/>
</dbReference>
<dbReference type="SMART" id="SM00267">
    <property type="entry name" value="GGDEF"/>
    <property type="match status" value="1"/>
</dbReference>
<evidence type="ECO:0000256" key="2">
    <source>
        <dbReference type="ARBA" id="ARBA00034247"/>
    </source>
</evidence>
<protein>
    <recommendedName>
        <fullName evidence="1">diguanylate cyclase</fullName>
        <ecNumber evidence="1">2.7.7.65</ecNumber>
    </recommendedName>
</protein>
<evidence type="ECO:0000259" key="5">
    <source>
        <dbReference type="PROSITE" id="PS50887"/>
    </source>
</evidence>
<comment type="caution">
    <text evidence="6">The sequence shown here is derived from an EMBL/GenBank/DDBJ whole genome shotgun (WGS) entry which is preliminary data.</text>
</comment>
<dbReference type="Gene3D" id="3.30.70.270">
    <property type="match status" value="1"/>
</dbReference>
<dbReference type="PANTHER" id="PTHR45138:SF9">
    <property type="entry name" value="DIGUANYLATE CYCLASE DGCM-RELATED"/>
    <property type="match status" value="1"/>
</dbReference>
<feature type="domain" description="GGDEF" evidence="5">
    <location>
        <begin position="393"/>
        <end position="524"/>
    </location>
</feature>
<dbReference type="EMBL" id="SNYM01000003">
    <property type="protein sequence ID" value="TDQ49737.1"/>
    <property type="molecule type" value="Genomic_DNA"/>
</dbReference>
<sequence length="525" mass="57024">MNQDTDQQKASLKRLFARRLPGKLRQVSGYLQRMHSGEATAGLGKQLSLTLEHSIKSCETFGFQACARLLEQAEIQCHNPDADIRAQLIKALMDLAEELDGKPKLEAKTDTGIVMEPPSASTLALQPLWISLPERERNELMAPLALFGFAVSSQPGDTAGAASIAVVADHEAAHAIRSRLGDKMPPLVMVGDEDSIPARLQAVRAGASAYIVRPVHLPELIEALETINPATAGEPPRVLIVEDSKSQSMHYNKVLKEAGCSTAVVNQPLQVMEALHRLKPELILLDMHMPDCTGLELARVLHQMPGWRSIPMVFLTAEENPEKLAAAMAISGDDFLIKPVKADELKTAVLRRIARGRTQTQTLTRDELTGVLNLNALQSALDNQCALANRLGESLCFAHIDVDKLGELNSEHGHAAGNAVLQHLAALFSRRARQSDSIGRLGGDSFGLVLPGCHGDDAIRLIDGIRRDFERQPMIYNDKTLHVHFSTGIASHDGGQAGTLRDNAARALRWAKEAGGNRIQLANSN</sequence>
<evidence type="ECO:0000313" key="6">
    <source>
        <dbReference type="EMBL" id="TDQ49737.1"/>
    </source>
</evidence>
<evidence type="ECO:0000256" key="3">
    <source>
        <dbReference type="PROSITE-ProRule" id="PRU00169"/>
    </source>
</evidence>
<dbReference type="InterPro" id="IPR050469">
    <property type="entry name" value="Diguanylate_Cyclase"/>
</dbReference>
<organism evidence="6 7">
    <name type="scientific">Permianibacter aggregans</name>
    <dbReference type="NCBI Taxonomy" id="1510150"/>
    <lineage>
        <taxon>Bacteria</taxon>
        <taxon>Pseudomonadati</taxon>
        <taxon>Pseudomonadota</taxon>
        <taxon>Gammaproteobacteria</taxon>
        <taxon>Pseudomonadales</taxon>
        <taxon>Pseudomonadaceae</taxon>
        <taxon>Permianibacter</taxon>
    </lineage>
</organism>
<dbReference type="Pfam" id="PF00072">
    <property type="entry name" value="Response_reg"/>
    <property type="match status" value="1"/>
</dbReference>